<reference evidence="2 3" key="1">
    <citation type="submission" date="2018-08" db="EMBL/GenBank/DDBJ databases">
        <title>Paenibacillus sp. M4BSY-1, whole genome shotgun sequence.</title>
        <authorList>
            <person name="Tuo L."/>
        </authorList>
    </citation>
    <scope>NUCLEOTIDE SEQUENCE [LARGE SCALE GENOMIC DNA]</scope>
    <source>
        <strain evidence="2 3">M4BSY-1</strain>
    </source>
</reference>
<keyword evidence="1" id="KW-1133">Transmembrane helix</keyword>
<name>A0A371PHG0_9BACL</name>
<dbReference type="Proteomes" id="UP000261905">
    <property type="component" value="Unassembled WGS sequence"/>
</dbReference>
<accession>A0A371PHG0</accession>
<feature type="transmembrane region" description="Helical" evidence="1">
    <location>
        <begin position="36"/>
        <end position="55"/>
    </location>
</feature>
<comment type="caution">
    <text evidence="2">The sequence shown here is derived from an EMBL/GenBank/DDBJ whole genome shotgun (WGS) entry which is preliminary data.</text>
</comment>
<keyword evidence="1" id="KW-0812">Transmembrane</keyword>
<evidence type="ECO:0000313" key="3">
    <source>
        <dbReference type="Proteomes" id="UP000261905"/>
    </source>
</evidence>
<evidence type="ECO:0000256" key="1">
    <source>
        <dbReference type="SAM" id="Phobius"/>
    </source>
</evidence>
<protein>
    <submittedName>
        <fullName evidence="2">Uncharacterized protein</fullName>
    </submittedName>
</protein>
<proteinExistence type="predicted"/>
<feature type="transmembrane region" description="Helical" evidence="1">
    <location>
        <begin position="67"/>
        <end position="88"/>
    </location>
</feature>
<keyword evidence="1" id="KW-0472">Membrane</keyword>
<sequence>MNFVAWMIVSCEVAFWVVIILGLTVRYLLRKERLGFLLLAFTPIIDLILLIITGFDLYRGSIATPAHAIAAVYIGVSIVFGKSIIAWADERFRYYIVKQGDKPIKRYGNDYARHYLKSWLKHVLAYAIGIGCLFGLIYLVQDPERTEALTSTIRWWSRVLGIDLLITIAYFVWPKKAPIRHKNND</sequence>
<feature type="transmembrane region" description="Helical" evidence="1">
    <location>
        <begin position="153"/>
        <end position="173"/>
    </location>
</feature>
<organism evidence="2 3">
    <name type="scientific">Paenibacillus paeoniae</name>
    <dbReference type="NCBI Taxonomy" id="2292705"/>
    <lineage>
        <taxon>Bacteria</taxon>
        <taxon>Bacillati</taxon>
        <taxon>Bacillota</taxon>
        <taxon>Bacilli</taxon>
        <taxon>Bacillales</taxon>
        <taxon>Paenibacillaceae</taxon>
        <taxon>Paenibacillus</taxon>
    </lineage>
</organism>
<feature type="transmembrane region" description="Helical" evidence="1">
    <location>
        <begin position="6"/>
        <end position="29"/>
    </location>
</feature>
<keyword evidence="3" id="KW-1185">Reference proteome</keyword>
<dbReference type="AlphaFoldDB" id="A0A371PHG0"/>
<feature type="transmembrane region" description="Helical" evidence="1">
    <location>
        <begin position="123"/>
        <end position="141"/>
    </location>
</feature>
<dbReference type="EMBL" id="QUBQ01000002">
    <property type="protein sequence ID" value="REK74820.1"/>
    <property type="molecule type" value="Genomic_DNA"/>
</dbReference>
<dbReference type="RefSeq" id="WP_116046472.1">
    <property type="nucleotide sequence ID" value="NZ_QUBQ01000002.1"/>
</dbReference>
<gene>
    <name evidence="2" type="ORF">DX130_14270</name>
</gene>
<evidence type="ECO:0000313" key="2">
    <source>
        <dbReference type="EMBL" id="REK74820.1"/>
    </source>
</evidence>
<dbReference type="OrthoDB" id="2082317at2"/>